<feature type="region of interest" description="Disordered" evidence="1">
    <location>
        <begin position="103"/>
        <end position="136"/>
    </location>
</feature>
<accession>A0A8H7AIA0</accession>
<sequence>MPLSKSSKRPRSVESGEEGDYSGSPVGKRQCSLPLRISPTSSPRRVFKQKPQSTGLCTIPLTLTPVESSDEDIEEEEHLSTLSAFNLSAFNISQPSTASSFLSTRANASESDAMDTTEMPPPSVSSWRRPQTSRRRSNGISAMTQSMQMNFSTNADQPDANGGRIPTPIYGHFTSTDVNMDTSEASLNSFIHPSARFQLRHSHNVLSPMMSEDSESEADWWRRRRLPSPAESPVISQRMETDDLTGPGMMEALSFDNIQTHNSEMIDETHPSPPLSSCSSRGSKGHAMFERRSDTGSEAPRKGKLVMGFRADCEKCQKHVPGHYSHIVWE</sequence>
<keyword evidence="3" id="KW-1185">Reference proteome</keyword>
<comment type="caution">
    <text evidence="2">The sequence shown here is derived from an EMBL/GenBank/DDBJ whole genome shotgun (WGS) entry which is preliminary data.</text>
</comment>
<dbReference type="Proteomes" id="UP000606974">
    <property type="component" value="Unassembled WGS sequence"/>
</dbReference>
<dbReference type="AlphaFoldDB" id="A0A8H7AIA0"/>
<protein>
    <submittedName>
        <fullName evidence="2">Uncharacterized protein</fullName>
    </submittedName>
</protein>
<evidence type="ECO:0000313" key="2">
    <source>
        <dbReference type="EMBL" id="KAF7509595.1"/>
    </source>
</evidence>
<feature type="compositionally biased region" description="Basic and acidic residues" evidence="1">
    <location>
        <begin position="287"/>
        <end position="301"/>
    </location>
</feature>
<feature type="region of interest" description="Disordered" evidence="1">
    <location>
        <begin position="266"/>
        <end position="301"/>
    </location>
</feature>
<gene>
    <name evidence="2" type="ORF">GJ744_007633</name>
</gene>
<dbReference type="OrthoDB" id="2446291at2759"/>
<reference evidence="2" key="1">
    <citation type="submission" date="2020-02" db="EMBL/GenBank/DDBJ databases">
        <authorList>
            <person name="Palmer J.M."/>
        </authorList>
    </citation>
    <scope>NUCLEOTIDE SEQUENCE</scope>
    <source>
        <strain evidence="2">EPUS1.4</strain>
        <tissue evidence="2">Thallus</tissue>
    </source>
</reference>
<organism evidence="2 3">
    <name type="scientific">Endocarpon pusillum</name>
    <dbReference type="NCBI Taxonomy" id="364733"/>
    <lineage>
        <taxon>Eukaryota</taxon>
        <taxon>Fungi</taxon>
        <taxon>Dikarya</taxon>
        <taxon>Ascomycota</taxon>
        <taxon>Pezizomycotina</taxon>
        <taxon>Eurotiomycetes</taxon>
        <taxon>Chaetothyriomycetidae</taxon>
        <taxon>Verrucariales</taxon>
        <taxon>Verrucariaceae</taxon>
        <taxon>Endocarpon</taxon>
    </lineage>
</organism>
<feature type="region of interest" description="Disordered" evidence="1">
    <location>
        <begin position="1"/>
        <end position="53"/>
    </location>
</feature>
<evidence type="ECO:0000256" key="1">
    <source>
        <dbReference type="SAM" id="MobiDB-lite"/>
    </source>
</evidence>
<evidence type="ECO:0000313" key="3">
    <source>
        <dbReference type="Proteomes" id="UP000606974"/>
    </source>
</evidence>
<dbReference type="EMBL" id="JAACFV010000039">
    <property type="protein sequence ID" value="KAF7509595.1"/>
    <property type="molecule type" value="Genomic_DNA"/>
</dbReference>
<name>A0A8H7AIA0_9EURO</name>
<feature type="compositionally biased region" description="Basic residues" evidence="1">
    <location>
        <begin position="1"/>
        <end position="10"/>
    </location>
</feature>
<proteinExistence type="predicted"/>